<organism evidence="5 6">
    <name type="scientific">Sedimentibacter saalensis</name>
    <dbReference type="NCBI Taxonomy" id="130788"/>
    <lineage>
        <taxon>Bacteria</taxon>
        <taxon>Bacillati</taxon>
        <taxon>Bacillota</taxon>
        <taxon>Tissierellia</taxon>
        <taxon>Sedimentibacter</taxon>
    </lineage>
</organism>
<dbReference type="CDD" id="cd12107">
    <property type="entry name" value="Hemerythrin"/>
    <property type="match status" value="1"/>
</dbReference>
<dbReference type="InterPro" id="IPR012827">
    <property type="entry name" value="Hemerythrin_metal-bd"/>
</dbReference>
<keyword evidence="2" id="KW-0479">Metal-binding</keyword>
<name>A0A562J6Y1_9FIRM</name>
<dbReference type="EMBL" id="VLKH01000008">
    <property type="protein sequence ID" value="TWH78705.1"/>
    <property type="molecule type" value="Genomic_DNA"/>
</dbReference>
<feature type="domain" description="Hemerythrin-like" evidence="4">
    <location>
        <begin position="12"/>
        <end position="127"/>
    </location>
</feature>
<dbReference type="SUPFAM" id="SSF47188">
    <property type="entry name" value="Hemerythrin-like"/>
    <property type="match status" value="1"/>
</dbReference>
<evidence type="ECO:0000256" key="3">
    <source>
        <dbReference type="ARBA" id="ARBA00023004"/>
    </source>
</evidence>
<evidence type="ECO:0000313" key="6">
    <source>
        <dbReference type="Proteomes" id="UP000315343"/>
    </source>
</evidence>
<dbReference type="InterPro" id="IPR012312">
    <property type="entry name" value="Hemerythrin-like"/>
</dbReference>
<dbReference type="PANTHER" id="PTHR37164">
    <property type="entry name" value="BACTERIOHEMERYTHRIN"/>
    <property type="match status" value="1"/>
</dbReference>
<evidence type="ECO:0000259" key="4">
    <source>
        <dbReference type="Pfam" id="PF01814"/>
    </source>
</evidence>
<evidence type="ECO:0000313" key="5">
    <source>
        <dbReference type="EMBL" id="TWH78705.1"/>
    </source>
</evidence>
<keyword evidence="3" id="KW-0408">Iron</keyword>
<dbReference type="RefSeq" id="WP_145084712.1">
    <property type="nucleotide sequence ID" value="NZ_DAMBUX010000002.1"/>
</dbReference>
<dbReference type="PANTHER" id="PTHR37164:SF1">
    <property type="entry name" value="BACTERIOHEMERYTHRIN"/>
    <property type="match status" value="1"/>
</dbReference>
<proteinExistence type="inferred from homology"/>
<dbReference type="InterPro" id="IPR050669">
    <property type="entry name" value="Hemerythrin"/>
</dbReference>
<protein>
    <submittedName>
        <fullName evidence="5">Hemerythrin</fullName>
    </submittedName>
</protein>
<comment type="similarity">
    <text evidence="1">Belongs to the hemerythrin family.</text>
</comment>
<dbReference type="InterPro" id="IPR035938">
    <property type="entry name" value="Hemerythrin-like_sf"/>
</dbReference>
<dbReference type="Pfam" id="PF01814">
    <property type="entry name" value="Hemerythrin"/>
    <property type="match status" value="1"/>
</dbReference>
<sequence>MALLWTKNLEVGVDLIDQQHKKWFEKADQLFEAGKSGKSKEYIVKMFDFLDEYTRTHFKDEERYMQSINYPELSAQKQMHEGFIKKLKELRSEYEKDGVNLTVILNSNQFILDWLTKHISQADKKIGEFAKNLK</sequence>
<dbReference type="Gene3D" id="1.20.120.50">
    <property type="entry name" value="Hemerythrin-like"/>
    <property type="match status" value="1"/>
</dbReference>
<gene>
    <name evidence="5" type="ORF">LY60_02733</name>
</gene>
<dbReference type="Proteomes" id="UP000315343">
    <property type="component" value="Unassembled WGS sequence"/>
</dbReference>
<dbReference type="GO" id="GO:0046872">
    <property type="term" value="F:metal ion binding"/>
    <property type="evidence" value="ECO:0007669"/>
    <property type="project" value="UniProtKB-KW"/>
</dbReference>
<dbReference type="NCBIfam" id="TIGR02481">
    <property type="entry name" value="hemeryth_dom"/>
    <property type="match status" value="1"/>
</dbReference>
<dbReference type="NCBIfam" id="NF033749">
    <property type="entry name" value="bact_hemeryth"/>
    <property type="match status" value="1"/>
</dbReference>
<dbReference type="AlphaFoldDB" id="A0A562J6Y1"/>
<accession>A0A562J6Y1</accession>
<keyword evidence="6" id="KW-1185">Reference proteome</keyword>
<comment type="caution">
    <text evidence="5">The sequence shown here is derived from an EMBL/GenBank/DDBJ whole genome shotgun (WGS) entry which is preliminary data.</text>
</comment>
<reference evidence="5 6" key="1">
    <citation type="submission" date="2019-07" db="EMBL/GenBank/DDBJ databases">
        <title>Genomic Encyclopedia of Type Strains, Phase I: the one thousand microbial genomes (KMG-I) project.</title>
        <authorList>
            <person name="Kyrpides N."/>
        </authorList>
    </citation>
    <scope>NUCLEOTIDE SEQUENCE [LARGE SCALE GENOMIC DNA]</scope>
    <source>
        <strain evidence="5 6">DSM 13558</strain>
    </source>
</reference>
<dbReference type="OrthoDB" id="9797092at2"/>
<evidence type="ECO:0000256" key="2">
    <source>
        <dbReference type="ARBA" id="ARBA00022723"/>
    </source>
</evidence>
<evidence type="ECO:0000256" key="1">
    <source>
        <dbReference type="ARBA" id="ARBA00010587"/>
    </source>
</evidence>